<name>A0A6A6TEJ3_9PLEO</name>
<sequence>MSLPLSLYMRLPRHHHFHSYNVLCITYNVYTQCKTNSPILQKQPLFPFTQNLSETLTLFPSISHTHTMCQLQKIYYDCGHQRVVLFKICEVAKSKGRLCAKDCDITSSKNSTRSCERGAGTGYTCHQYIRLRPLLKRFEQMDAELSSFLSRSSKVSHIFTAFGAPEIDWAKVQKANKKVNLDFLKAGQQRRISNLPERLEEFSHVMEWYQLELLKVFDLQVHSVYSGLDGDAFLVYHTGGSRQGLQTLGISINLWERAEQLRFFRESEFDSLHLIERAFYMIRYDAHMRLLLLEEMAAHIGLDAMGWQLPSDEADRRNLERLIERRVVRPVFH</sequence>
<evidence type="ECO:0000313" key="1">
    <source>
        <dbReference type="EMBL" id="KAF2658425.1"/>
    </source>
</evidence>
<organism evidence="1 2">
    <name type="scientific">Lophiostoma macrostomum CBS 122681</name>
    <dbReference type="NCBI Taxonomy" id="1314788"/>
    <lineage>
        <taxon>Eukaryota</taxon>
        <taxon>Fungi</taxon>
        <taxon>Dikarya</taxon>
        <taxon>Ascomycota</taxon>
        <taxon>Pezizomycotina</taxon>
        <taxon>Dothideomycetes</taxon>
        <taxon>Pleosporomycetidae</taxon>
        <taxon>Pleosporales</taxon>
        <taxon>Lophiostomataceae</taxon>
        <taxon>Lophiostoma</taxon>
    </lineage>
</organism>
<dbReference type="Proteomes" id="UP000799324">
    <property type="component" value="Unassembled WGS sequence"/>
</dbReference>
<protein>
    <submittedName>
        <fullName evidence="1">Uncharacterized protein</fullName>
    </submittedName>
</protein>
<keyword evidence="2" id="KW-1185">Reference proteome</keyword>
<reference evidence="1" key="1">
    <citation type="journal article" date="2020" name="Stud. Mycol.">
        <title>101 Dothideomycetes genomes: a test case for predicting lifestyles and emergence of pathogens.</title>
        <authorList>
            <person name="Haridas S."/>
            <person name="Albert R."/>
            <person name="Binder M."/>
            <person name="Bloem J."/>
            <person name="Labutti K."/>
            <person name="Salamov A."/>
            <person name="Andreopoulos B."/>
            <person name="Baker S."/>
            <person name="Barry K."/>
            <person name="Bills G."/>
            <person name="Bluhm B."/>
            <person name="Cannon C."/>
            <person name="Castanera R."/>
            <person name="Culley D."/>
            <person name="Daum C."/>
            <person name="Ezra D."/>
            <person name="Gonzalez J."/>
            <person name="Henrissat B."/>
            <person name="Kuo A."/>
            <person name="Liang C."/>
            <person name="Lipzen A."/>
            <person name="Lutzoni F."/>
            <person name="Magnuson J."/>
            <person name="Mondo S."/>
            <person name="Nolan M."/>
            <person name="Ohm R."/>
            <person name="Pangilinan J."/>
            <person name="Park H.-J."/>
            <person name="Ramirez L."/>
            <person name="Alfaro M."/>
            <person name="Sun H."/>
            <person name="Tritt A."/>
            <person name="Yoshinaga Y."/>
            <person name="Zwiers L.-H."/>
            <person name="Turgeon B."/>
            <person name="Goodwin S."/>
            <person name="Spatafora J."/>
            <person name="Crous P."/>
            <person name="Grigoriev I."/>
        </authorList>
    </citation>
    <scope>NUCLEOTIDE SEQUENCE</scope>
    <source>
        <strain evidence="1">CBS 122681</strain>
    </source>
</reference>
<proteinExistence type="predicted"/>
<accession>A0A6A6TEJ3</accession>
<dbReference type="EMBL" id="MU004315">
    <property type="protein sequence ID" value="KAF2658425.1"/>
    <property type="molecule type" value="Genomic_DNA"/>
</dbReference>
<dbReference type="AlphaFoldDB" id="A0A6A6TEJ3"/>
<evidence type="ECO:0000313" key="2">
    <source>
        <dbReference type="Proteomes" id="UP000799324"/>
    </source>
</evidence>
<dbReference type="OrthoDB" id="3799206at2759"/>
<gene>
    <name evidence="1" type="ORF">K491DRAFT_268100</name>
</gene>